<dbReference type="PROSITE" id="PS50240">
    <property type="entry name" value="TRYPSIN_DOM"/>
    <property type="match status" value="1"/>
</dbReference>
<reference evidence="5" key="1">
    <citation type="submission" date="2023-06" db="EMBL/GenBank/DDBJ databases">
        <title>Genomic analysis of the entomopathogenic nematode Steinernema hermaphroditum.</title>
        <authorList>
            <person name="Schwarz E.M."/>
            <person name="Heppert J.K."/>
            <person name="Baniya A."/>
            <person name="Schwartz H.T."/>
            <person name="Tan C.-H."/>
            <person name="Antoshechkin I."/>
            <person name="Sternberg P.W."/>
            <person name="Goodrich-Blair H."/>
            <person name="Dillman A.R."/>
        </authorList>
    </citation>
    <scope>NUCLEOTIDE SEQUENCE</scope>
    <source>
        <strain evidence="5">PS9179</strain>
        <tissue evidence="5">Whole animal</tissue>
    </source>
</reference>
<dbReference type="Pfam" id="PF00089">
    <property type="entry name" value="Trypsin"/>
    <property type="match status" value="1"/>
</dbReference>
<dbReference type="PRINTS" id="PR00722">
    <property type="entry name" value="CHYMOTRYPSIN"/>
</dbReference>
<evidence type="ECO:0000256" key="3">
    <source>
        <dbReference type="SAM" id="SignalP"/>
    </source>
</evidence>
<dbReference type="InterPro" id="IPR043504">
    <property type="entry name" value="Peptidase_S1_PA_chymotrypsin"/>
</dbReference>
<dbReference type="InterPro" id="IPR001314">
    <property type="entry name" value="Peptidase_S1A"/>
</dbReference>
<dbReference type="InterPro" id="IPR009003">
    <property type="entry name" value="Peptidase_S1_PA"/>
</dbReference>
<name>A0AA39I618_9BILA</name>
<evidence type="ECO:0000313" key="6">
    <source>
        <dbReference type="Proteomes" id="UP001175271"/>
    </source>
</evidence>
<accession>A0AA39I618</accession>
<dbReference type="CDD" id="cd00190">
    <property type="entry name" value="Tryp_SPc"/>
    <property type="match status" value="1"/>
</dbReference>
<keyword evidence="3" id="KW-0732">Signal</keyword>
<dbReference type="PROSITE" id="PS00134">
    <property type="entry name" value="TRYPSIN_HIS"/>
    <property type="match status" value="1"/>
</dbReference>
<dbReference type="EMBL" id="JAUCMV010000002">
    <property type="protein sequence ID" value="KAK0418495.1"/>
    <property type="molecule type" value="Genomic_DNA"/>
</dbReference>
<protein>
    <recommendedName>
        <fullName evidence="4">Peptidase S1 domain-containing protein</fullName>
    </recommendedName>
</protein>
<evidence type="ECO:0000256" key="2">
    <source>
        <dbReference type="RuleBase" id="RU363034"/>
    </source>
</evidence>
<comment type="caution">
    <text evidence="5">The sequence shown here is derived from an EMBL/GenBank/DDBJ whole genome shotgun (WGS) entry which is preliminary data.</text>
</comment>
<evidence type="ECO:0000259" key="4">
    <source>
        <dbReference type="PROSITE" id="PS50240"/>
    </source>
</evidence>
<keyword evidence="2" id="KW-0645">Protease</keyword>
<dbReference type="PROSITE" id="PS00135">
    <property type="entry name" value="TRYPSIN_SER"/>
    <property type="match status" value="1"/>
</dbReference>
<keyword evidence="6" id="KW-1185">Reference proteome</keyword>
<dbReference type="InterPro" id="IPR051333">
    <property type="entry name" value="CLIP_Serine_Protease"/>
</dbReference>
<dbReference type="GO" id="GO:0004252">
    <property type="term" value="F:serine-type endopeptidase activity"/>
    <property type="evidence" value="ECO:0007669"/>
    <property type="project" value="InterPro"/>
</dbReference>
<keyword evidence="2" id="KW-0720">Serine protease</keyword>
<dbReference type="Gene3D" id="2.40.10.10">
    <property type="entry name" value="Trypsin-like serine proteases"/>
    <property type="match status" value="1"/>
</dbReference>
<organism evidence="5 6">
    <name type="scientific">Steinernema hermaphroditum</name>
    <dbReference type="NCBI Taxonomy" id="289476"/>
    <lineage>
        <taxon>Eukaryota</taxon>
        <taxon>Metazoa</taxon>
        <taxon>Ecdysozoa</taxon>
        <taxon>Nematoda</taxon>
        <taxon>Chromadorea</taxon>
        <taxon>Rhabditida</taxon>
        <taxon>Tylenchina</taxon>
        <taxon>Panagrolaimomorpha</taxon>
        <taxon>Strongyloidoidea</taxon>
        <taxon>Steinernematidae</taxon>
        <taxon>Steinernema</taxon>
    </lineage>
</organism>
<dbReference type="InterPro" id="IPR001254">
    <property type="entry name" value="Trypsin_dom"/>
</dbReference>
<dbReference type="InterPro" id="IPR033116">
    <property type="entry name" value="TRYPSIN_SER"/>
</dbReference>
<dbReference type="PANTHER" id="PTHR24260">
    <property type="match status" value="1"/>
</dbReference>
<dbReference type="SUPFAM" id="SSF50494">
    <property type="entry name" value="Trypsin-like serine proteases"/>
    <property type="match status" value="1"/>
</dbReference>
<keyword evidence="2" id="KW-0378">Hydrolase</keyword>
<evidence type="ECO:0000256" key="1">
    <source>
        <dbReference type="ARBA" id="ARBA00023157"/>
    </source>
</evidence>
<dbReference type="InterPro" id="IPR018114">
    <property type="entry name" value="TRYPSIN_HIS"/>
</dbReference>
<dbReference type="SMART" id="SM00020">
    <property type="entry name" value="Tryp_SPc"/>
    <property type="match status" value="1"/>
</dbReference>
<feature type="signal peptide" evidence="3">
    <location>
        <begin position="1"/>
        <end position="15"/>
    </location>
</feature>
<dbReference type="AlphaFoldDB" id="A0AA39I618"/>
<dbReference type="FunFam" id="2.40.10.10:FF:000068">
    <property type="entry name" value="transmembrane protease serine 2"/>
    <property type="match status" value="1"/>
</dbReference>
<dbReference type="PANTHER" id="PTHR24260:SF136">
    <property type="entry name" value="GH08193P-RELATED"/>
    <property type="match status" value="1"/>
</dbReference>
<sequence>MRSLLLLAFLGLSVASPLVVPGNADFELFQNVTKGLFHPSELVFGGSRAVRGQFPWQVFLLMTSREGGQYICGGSLLTTRHVLTAAHCTEKLVAPSRAMVGLVNIDSAQWTPGVQIRNVRSYANYPTYTGSTSGSLYDDIAVITLDAEVTLSKDIQVVKIKRDDSALVRQPKDTVSGFGTYTFRFGQPVSSQDLLYTEVDRIDNERCRQRWAQISGNRVSVWSKQVCAGSRGKGAGPGDSGGPLQTRVGAEWFQIGLVSFGLNGGEEIMDQVTFPAVYTRVAAYCDFITQQTLGGFKCL</sequence>
<gene>
    <name evidence="5" type="ORF">QR680_013592</name>
</gene>
<feature type="chain" id="PRO_5041228901" description="Peptidase S1 domain-containing protein" evidence="3">
    <location>
        <begin position="16"/>
        <end position="299"/>
    </location>
</feature>
<proteinExistence type="predicted"/>
<evidence type="ECO:0000313" key="5">
    <source>
        <dbReference type="EMBL" id="KAK0418495.1"/>
    </source>
</evidence>
<feature type="domain" description="Peptidase S1" evidence="4">
    <location>
        <begin position="43"/>
        <end position="293"/>
    </location>
</feature>
<keyword evidence="1" id="KW-1015">Disulfide bond</keyword>
<dbReference type="Proteomes" id="UP001175271">
    <property type="component" value="Unassembled WGS sequence"/>
</dbReference>
<dbReference type="GO" id="GO:0006508">
    <property type="term" value="P:proteolysis"/>
    <property type="evidence" value="ECO:0007669"/>
    <property type="project" value="UniProtKB-KW"/>
</dbReference>